<sequence>MIGFKYLFNKIQDVKLRDYLSFFPMVIAWIAKPLYRKKFQTVWLVCEEPKEARDNGYHFFKYMCLHQPQQKCVYAIKKKSVDYKKVAKLGEVVEYGSMLHWIAYFLCEYNISSQKGGKPNAPICSFMELNNYFHTCNIFLQHGVIVNNLKWLYSDCSKIDKFVTSTLPETEYIISRFGYPENSICLTGMPRFDALHKIQVISNRILIMPTWRYWFNLKSKRNKNTDNDFETSEYVRCWEELLVSPELERLINKYQLEVIFYPHRNMQNYIKTFEQLKTSVVIASWEKYDIQELLKSSAIMITDYSSVFFDMIYMKKPIIFYQFDEEKYRKYQYGEGYFDYHHNAFGNTYSSSDLVIKELEKMAVRGFKPSEDFLREHDCIFKYWDEKNSERIFKLLKEN</sequence>
<dbReference type="GO" id="GO:0047355">
    <property type="term" value="F:CDP-glycerol glycerophosphotransferase activity"/>
    <property type="evidence" value="ECO:0007669"/>
    <property type="project" value="InterPro"/>
</dbReference>
<organism evidence="1 2">
    <name type="scientific">Bacteroides muris</name>
    <name type="common">ex Fokt et al. 2023</name>
    <dbReference type="NCBI Taxonomy" id="2937417"/>
    <lineage>
        <taxon>Bacteria</taxon>
        <taxon>Pseudomonadati</taxon>
        <taxon>Bacteroidota</taxon>
        <taxon>Bacteroidia</taxon>
        <taxon>Bacteroidales</taxon>
        <taxon>Bacteroidaceae</taxon>
        <taxon>Bacteroides</taxon>
    </lineage>
</organism>
<dbReference type="Pfam" id="PF04464">
    <property type="entry name" value="Glyphos_transf"/>
    <property type="match status" value="1"/>
</dbReference>
<proteinExistence type="predicted"/>
<keyword evidence="2" id="KW-1185">Reference proteome</keyword>
<dbReference type="RefSeq" id="WP_257932545.1">
    <property type="nucleotide sequence ID" value="NZ_JAMZED010000081.1"/>
</dbReference>
<accession>A0A9X2NUA5</accession>
<dbReference type="SUPFAM" id="SSF53756">
    <property type="entry name" value="UDP-Glycosyltransferase/glycogen phosphorylase"/>
    <property type="match status" value="1"/>
</dbReference>
<dbReference type="EMBL" id="JAMZED010000081">
    <property type="protein sequence ID" value="MCR6506376.1"/>
    <property type="molecule type" value="Genomic_DNA"/>
</dbReference>
<evidence type="ECO:0000313" key="2">
    <source>
        <dbReference type="Proteomes" id="UP001143192"/>
    </source>
</evidence>
<dbReference type="GO" id="GO:0016020">
    <property type="term" value="C:membrane"/>
    <property type="evidence" value="ECO:0007669"/>
    <property type="project" value="InterPro"/>
</dbReference>
<reference evidence="1" key="2">
    <citation type="submission" date="2022-04" db="EMBL/GenBank/DDBJ databases">
        <authorList>
            <person name="Fokt H."/>
            <person name="Baines J."/>
        </authorList>
    </citation>
    <scope>NUCLEOTIDE SEQUENCE</scope>
    <source>
        <strain evidence="1">KH365_2</strain>
    </source>
</reference>
<dbReference type="Gene3D" id="3.40.50.12580">
    <property type="match status" value="1"/>
</dbReference>
<reference evidence="1" key="1">
    <citation type="journal article" date="2022" name="Arch. Microbiol.">
        <title>Bacteroides muris sp. nov. isolated from the cecum of wild-derived house mice.</title>
        <authorList>
            <person name="Fokt H."/>
            <person name="Unni R."/>
            <person name="Repnik U."/>
            <person name="Schmitz R.A."/>
            <person name="Bramkamp M."/>
            <person name="Baines J.F."/>
            <person name="Unterweger D."/>
        </authorList>
    </citation>
    <scope>NUCLEOTIDE SEQUENCE</scope>
    <source>
        <strain evidence="1">KH365_2</strain>
    </source>
</reference>
<name>A0A9X2NUA5_9BACE</name>
<comment type="caution">
    <text evidence="1">The sequence shown here is derived from an EMBL/GenBank/DDBJ whole genome shotgun (WGS) entry which is preliminary data.</text>
</comment>
<protein>
    <submittedName>
        <fullName evidence="1">CDP-glycerol glycerophosphotransferase family protein</fullName>
    </submittedName>
</protein>
<dbReference type="PANTHER" id="PTHR37316">
    <property type="entry name" value="TEICHOIC ACID GLYCEROL-PHOSPHATE PRIMASE"/>
    <property type="match status" value="1"/>
</dbReference>
<dbReference type="Proteomes" id="UP001143192">
    <property type="component" value="Unassembled WGS sequence"/>
</dbReference>
<gene>
    <name evidence="1" type="ORF">M1B79_17360</name>
</gene>
<dbReference type="InterPro" id="IPR043148">
    <property type="entry name" value="TagF_C"/>
</dbReference>
<dbReference type="AlphaFoldDB" id="A0A9X2NUA5"/>
<evidence type="ECO:0000313" key="1">
    <source>
        <dbReference type="EMBL" id="MCR6506376.1"/>
    </source>
</evidence>
<dbReference type="InterPro" id="IPR051612">
    <property type="entry name" value="Teichoic_Acid_Biosynth"/>
</dbReference>
<dbReference type="PANTHER" id="PTHR37316:SF3">
    <property type="entry name" value="TEICHOIC ACID GLYCEROL-PHOSPHATE TRANSFERASE"/>
    <property type="match status" value="1"/>
</dbReference>
<dbReference type="InterPro" id="IPR007554">
    <property type="entry name" value="Glycerophosphate_synth"/>
</dbReference>